<gene>
    <name evidence="1" type="ordered locus">wcw_1060</name>
</gene>
<dbReference type="EMBL" id="CP001928">
    <property type="protein sequence ID" value="ADI38419.1"/>
    <property type="molecule type" value="Genomic_DNA"/>
</dbReference>
<sequence>MSINVSEIAHTIETFAKNIDNAKDAIQTGGLVAAMPFASAIQSTFSKITALGKLENVTIPPEAKGELRSAIEHFQKSARAAEQAAPQAVALLGAEAVNRVKDNLQYVLDHLDEERGGKVKGTELSGGA</sequence>
<proteinExistence type="predicted"/>
<dbReference type="KEGG" id="wch:wcw_1060"/>
<dbReference type="HOGENOM" id="CLU_1958676_0_0_0"/>
<evidence type="ECO:0000313" key="2">
    <source>
        <dbReference type="Proteomes" id="UP000001505"/>
    </source>
</evidence>
<dbReference type="STRING" id="716544.wcw_1060"/>
<keyword evidence="2" id="KW-1185">Reference proteome</keyword>
<protein>
    <submittedName>
        <fullName evidence="1">Uncharacterized protein</fullName>
    </submittedName>
</protein>
<dbReference type="Proteomes" id="UP000001505">
    <property type="component" value="Chromosome"/>
</dbReference>
<accession>D6YWA8</accession>
<dbReference type="AlphaFoldDB" id="D6YWA8"/>
<organism evidence="1 2">
    <name type="scientific">Waddlia chondrophila (strain ATCC VR-1470 / WSU 86-1044)</name>
    <dbReference type="NCBI Taxonomy" id="716544"/>
    <lineage>
        <taxon>Bacteria</taxon>
        <taxon>Pseudomonadati</taxon>
        <taxon>Chlamydiota</taxon>
        <taxon>Chlamydiia</taxon>
        <taxon>Parachlamydiales</taxon>
        <taxon>Waddliaceae</taxon>
        <taxon>Waddlia</taxon>
    </lineage>
</organism>
<dbReference type="RefSeq" id="WP_013182133.1">
    <property type="nucleotide sequence ID" value="NC_014225.1"/>
</dbReference>
<reference evidence="1 2" key="1">
    <citation type="journal article" date="2010" name="PLoS ONE">
        <title>The Waddlia genome: a window into chlamydial biology.</title>
        <authorList>
            <person name="Bertelli C."/>
            <person name="Collyn F."/>
            <person name="Croxatto A."/>
            <person name="Ruckert C."/>
            <person name="Polkinghorne A."/>
            <person name="Kebbi-Beghdadi C."/>
            <person name="Goesmann A."/>
            <person name="Vaughan L."/>
            <person name="Greub G."/>
        </authorList>
    </citation>
    <scope>NUCLEOTIDE SEQUENCE [LARGE SCALE GENOMIC DNA]</scope>
    <source>
        <strain evidence="2">ATCC VR-1470 / WSU 86-1044</strain>
    </source>
</reference>
<evidence type="ECO:0000313" key="1">
    <source>
        <dbReference type="EMBL" id="ADI38419.1"/>
    </source>
</evidence>
<name>D6YWA8_WADCW</name>